<dbReference type="OMA" id="RSSTKCK"/>
<keyword evidence="9" id="KW-1185">Reference proteome</keyword>
<dbReference type="STRING" id="334426.A0A158PMD8"/>
<name>A0A158PMD8_ANGCS</name>
<dbReference type="Pfam" id="PF00640">
    <property type="entry name" value="PID"/>
    <property type="match status" value="1"/>
</dbReference>
<reference evidence="10" key="1">
    <citation type="submission" date="2016-04" db="UniProtKB">
        <authorList>
            <consortium name="WormBaseParasite"/>
        </authorList>
    </citation>
    <scope>IDENTIFICATION</scope>
</reference>
<accession>A0A158PMD8</accession>
<dbReference type="InterPro" id="IPR011993">
    <property type="entry name" value="PH-like_dom_sf"/>
</dbReference>
<dbReference type="PANTHER" id="PTHR47695:SF3">
    <property type="entry name" value="PID DOMAIN-CONTAINING PROTEIN"/>
    <property type="match status" value="1"/>
</dbReference>
<dbReference type="GO" id="GO:0030154">
    <property type="term" value="P:cell differentiation"/>
    <property type="evidence" value="ECO:0007669"/>
    <property type="project" value="UniProtKB-KW"/>
</dbReference>
<dbReference type="AlphaFoldDB" id="A0A158PMD8"/>
<dbReference type="InterPro" id="IPR048561">
    <property type="entry name" value="Dab_PTB"/>
</dbReference>
<dbReference type="Proteomes" id="UP000267027">
    <property type="component" value="Unassembled WGS sequence"/>
</dbReference>
<evidence type="ECO:0000256" key="2">
    <source>
        <dbReference type="ARBA" id="ARBA00022473"/>
    </source>
</evidence>
<keyword evidence="2" id="KW-0217">Developmental protein</keyword>
<evidence type="ECO:0000256" key="1">
    <source>
        <dbReference type="ARBA" id="ARBA00004496"/>
    </source>
</evidence>
<evidence type="ECO:0000256" key="5">
    <source>
        <dbReference type="ARBA" id="ARBA00022782"/>
    </source>
</evidence>
<protein>
    <submittedName>
        <fullName evidence="10">PID domain-containing protein</fullName>
    </submittedName>
</protein>
<evidence type="ECO:0000313" key="8">
    <source>
        <dbReference type="EMBL" id="VDM64181.1"/>
    </source>
</evidence>
<dbReference type="InterPro" id="IPR006020">
    <property type="entry name" value="PTB/PI_dom"/>
</dbReference>
<gene>
    <name evidence="8" type="ORF">ACOC_LOCUS12596</name>
</gene>
<dbReference type="GO" id="GO:0005737">
    <property type="term" value="C:cytoplasm"/>
    <property type="evidence" value="ECO:0007669"/>
    <property type="project" value="UniProtKB-SubCell"/>
</dbReference>
<proteinExistence type="predicted"/>
<dbReference type="SMART" id="SM00462">
    <property type="entry name" value="PTB"/>
    <property type="match status" value="1"/>
</dbReference>
<organism evidence="10">
    <name type="scientific">Angiostrongylus costaricensis</name>
    <name type="common">Nematode worm</name>
    <dbReference type="NCBI Taxonomy" id="334426"/>
    <lineage>
        <taxon>Eukaryota</taxon>
        <taxon>Metazoa</taxon>
        <taxon>Ecdysozoa</taxon>
        <taxon>Nematoda</taxon>
        <taxon>Chromadorea</taxon>
        <taxon>Rhabditida</taxon>
        <taxon>Rhabditina</taxon>
        <taxon>Rhabditomorpha</taxon>
        <taxon>Strongyloidea</taxon>
        <taxon>Metastrongylidae</taxon>
        <taxon>Angiostrongylus</taxon>
    </lineage>
</organism>
<evidence type="ECO:0000313" key="10">
    <source>
        <dbReference type="WBParaSite" id="ACOC_0001259501-mRNA-1"/>
    </source>
</evidence>
<keyword evidence="6" id="KW-0175">Coiled coil</keyword>
<evidence type="ECO:0000256" key="3">
    <source>
        <dbReference type="ARBA" id="ARBA00022490"/>
    </source>
</evidence>
<feature type="coiled-coil region" evidence="6">
    <location>
        <begin position="126"/>
        <end position="175"/>
    </location>
</feature>
<comment type="subcellular location">
    <subcellularLocation>
        <location evidence="1">Cytoplasm</location>
    </subcellularLocation>
</comment>
<dbReference type="PROSITE" id="PS01179">
    <property type="entry name" value="PID"/>
    <property type="match status" value="1"/>
</dbReference>
<dbReference type="OrthoDB" id="10069833at2759"/>
<dbReference type="Gene3D" id="2.30.29.30">
    <property type="entry name" value="Pleckstrin-homology domain (PH domain)/Phosphotyrosine-binding domain (PTB)"/>
    <property type="match status" value="1"/>
</dbReference>
<evidence type="ECO:0000313" key="9">
    <source>
        <dbReference type="Proteomes" id="UP000267027"/>
    </source>
</evidence>
<reference evidence="8 9" key="2">
    <citation type="submission" date="2018-11" db="EMBL/GenBank/DDBJ databases">
        <authorList>
            <consortium name="Pathogen Informatics"/>
        </authorList>
    </citation>
    <scope>NUCLEOTIDE SEQUENCE [LARGE SCALE GENOMIC DNA]</scope>
    <source>
        <strain evidence="8 9">Costa Rica</strain>
    </source>
</reference>
<dbReference type="SUPFAM" id="SSF50729">
    <property type="entry name" value="PH domain-like"/>
    <property type="match status" value="1"/>
</dbReference>
<dbReference type="EMBL" id="UYYA01005113">
    <property type="protein sequence ID" value="VDM64181.1"/>
    <property type="molecule type" value="Genomic_DNA"/>
</dbReference>
<keyword evidence="4" id="KW-0597">Phosphoprotein</keyword>
<keyword evidence="5" id="KW-0221">Differentiation</keyword>
<dbReference type="CDD" id="cd01215">
    <property type="entry name" value="PTB_Dab"/>
    <property type="match status" value="1"/>
</dbReference>
<dbReference type="PANTHER" id="PTHR47695">
    <property type="entry name" value="PID DOMAIN-CONTAINING PROTEIN"/>
    <property type="match status" value="1"/>
</dbReference>
<sequence length="402" mass="44421">MWVVLKGKLIGERDVDSARGDLMCADAMRAAKQAVKAAGAHKTRIVLQINIDGIKIVDEKSNAVLHNFPVSRVSFIARDTTDARAFGIVFGQPDNKYKFYGIKTAQTADHAVLAIRDMFQVVFEMKKKHIEQMKQQQEERKETAKADDGVAVADLLDLETEVQQIEQGLHQLEQIPTFTDAFGATPFADPFQDNFAGNASPLSGTNVNNSLNDSSHNPLQIQSTLTSRPQTNAWPQQPTVAPQIAQPTPQVKDTNPFASAITATQQVPTRDPFDTRNVLQVHPNIQSIRSNDWGTKENAMPQMQHANSFTSSGCFGDNNMQSQNHVNWEEPRKVTSLEEAFTKLVDMNALVARPANDAKKNPFEHILNPPKASLNALGSVPMRPAPAVMANHADPFSDDFFR</sequence>
<keyword evidence="3" id="KW-0963">Cytoplasm</keyword>
<evidence type="ECO:0000256" key="4">
    <source>
        <dbReference type="ARBA" id="ARBA00022553"/>
    </source>
</evidence>
<evidence type="ECO:0000256" key="6">
    <source>
        <dbReference type="SAM" id="Coils"/>
    </source>
</evidence>
<evidence type="ECO:0000259" key="7">
    <source>
        <dbReference type="PROSITE" id="PS01179"/>
    </source>
</evidence>
<dbReference type="WBParaSite" id="ACOC_0001259501-mRNA-1">
    <property type="protein sequence ID" value="ACOC_0001259501-mRNA-1"/>
    <property type="gene ID" value="ACOC_0001259501"/>
</dbReference>
<feature type="domain" description="PID" evidence="7">
    <location>
        <begin position="3"/>
        <end position="140"/>
    </location>
</feature>